<keyword evidence="2" id="KW-1185">Reference proteome</keyword>
<protein>
    <submittedName>
        <fullName evidence="1">Uncharacterized protein</fullName>
    </submittedName>
</protein>
<name>A0ABS1WDI5_9GAMM</name>
<sequence length="75" mass="8454">MFSKNTKNGVTPQDLQKAIQNLSAQQELIARQLKDGSISQTQALADTQRLSRLQSSYRNNVETLLDEQNTTYSPK</sequence>
<comment type="caution">
    <text evidence="1">The sequence shown here is derived from an EMBL/GenBank/DDBJ whole genome shotgun (WGS) entry which is preliminary data.</text>
</comment>
<dbReference type="EMBL" id="JADWVN010000026">
    <property type="protein sequence ID" value="MBL7527422.1"/>
    <property type="molecule type" value="Genomic_DNA"/>
</dbReference>
<gene>
    <name evidence="1" type="ORF">I5282_12680</name>
</gene>
<reference evidence="1 2" key="1">
    <citation type="submission" date="2020-12" db="EMBL/GenBank/DDBJ databases">
        <title>WGS of Legionella: environmental sample.</title>
        <authorList>
            <person name="Cristino S."/>
            <person name="Girolamini L."/>
            <person name="Salaris S."/>
            <person name="Pascale M.R."/>
            <person name="Mazzotta M."/>
            <person name="Orsini M."/>
            <person name="Grottola A."/>
        </authorList>
    </citation>
    <scope>NUCLEOTIDE SEQUENCE [LARGE SCALE GENOMIC DNA]</scope>
    <source>
        <strain evidence="1 2">30cs62</strain>
    </source>
</reference>
<organism evidence="1 2">
    <name type="scientific">Legionella bononiensis</name>
    <dbReference type="NCBI Taxonomy" id="2793102"/>
    <lineage>
        <taxon>Bacteria</taxon>
        <taxon>Pseudomonadati</taxon>
        <taxon>Pseudomonadota</taxon>
        <taxon>Gammaproteobacteria</taxon>
        <taxon>Legionellales</taxon>
        <taxon>Legionellaceae</taxon>
        <taxon>Legionella</taxon>
    </lineage>
</organism>
<accession>A0ABS1WDI5</accession>
<proteinExistence type="predicted"/>
<evidence type="ECO:0000313" key="2">
    <source>
        <dbReference type="Proteomes" id="UP000809910"/>
    </source>
</evidence>
<evidence type="ECO:0000313" key="1">
    <source>
        <dbReference type="EMBL" id="MBL7527422.1"/>
    </source>
</evidence>
<dbReference type="RefSeq" id="WP_203112796.1">
    <property type="nucleotide sequence ID" value="NZ_JADOBG010000022.1"/>
</dbReference>
<dbReference type="Proteomes" id="UP000809910">
    <property type="component" value="Unassembled WGS sequence"/>
</dbReference>